<proteinExistence type="predicted"/>
<dbReference type="EMBL" id="ALWB01000007">
    <property type="protein sequence ID" value="ELS34541.1"/>
    <property type="molecule type" value="Genomic_DNA"/>
</dbReference>
<gene>
    <name evidence="2" type="ORF">Pse7429DRAFT_0207</name>
</gene>
<protein>
    <submittedName>
        <fullName evidence="2">Uncharacterized protein</fullName>
    </submittedName>
</protein>
<comment type="caution">
    <text evidence="2">The sequence shown here is derived from an EMBL/GenBank/DDBJ whole genome shotgun (WGS) entry which is preliminary data.</text>
</comment>
<dbReference type="AlphaFoldDB" id="L8N4E4"/>
<accession>L8N4E4</accession>
<keyword evidence="1" id="KW-1133">Transmembrane helix</keyword>
<name>L8N4E4_9CYAN</name>
<feature type="transmembrane region" description="Helical" evidence="1">
    <location>
        <begin position="32"/>
        <end position="51"/>
    </location>
</feature>
<keyword evidence="3" id="KW-1185">Reference proteome</keyword>
<sequence>MATPFLNLKNLTKYLGAIKYKTPKAVAHAQRALQLLTLVFNYANLLFVAFFDQKNHKKLVKSVALQHF</sequence>
<keyword evidence="1" id="KW-0812">Transmembrane</keyword>
<evidence type="ECO:0000256" key="1">
    <source>
        <dbReference type="SAM" id="Phobius"/>
    </source>
</evidence>
<evidence type="ECO:0000313" key="3">
    <source>
        <dbReference type="Proteomes" id="UP000011201"/>
    </source>
</evidence>
<dbReference type="Proteomes" id="UP000011201">
    <property type="component" value="Unassembled WGS sequence"/>
</dbReference>
<evidence type="ECO:0000313" key="2">
    <source>
        <dbReference type="EMBL" id="ELS34541.1"/>
    </source>
</evidence>
<organism evidence="2 3">
    <name type="scientific">Pseudanabaena biceps PCC 7429</name>
    <dbReference type="NCBI Taxonomy" id="927668"/>
    <lineage>
        <taxon>Bacteria</taxon>
        <taxon>Bacillati</taxon>
        <taxon>Cyanobacteriota</taxon>
        <taxon>Cyanophyceae</taxon>
        <taxon>Pseudanabaenales</taxon>
        <taxon>Pseudanabaenaceae</taxon>
        <taxon>Pseudanabaena</taxon>
    </lineage>
</organism>
<keyword evidence="1" id="KW-0472">Membrane</keyword>
<reference evidence="2 3" key="1">
    <citation type="journal article" date="2013" name="Proc. Natl. Acad. Sci. U.S.A.">
        <title>Improving the coverage of the cyanobacterial phylum using diversity-driven genome sequencing.</title>
        <authorList>
            <person name="Shih P.M."/>
            <person name="Wu D."/>
            <person name="Latifi A."/>
            <person name="Axen S.D."/>
            <person name="Fewer D.P."/>
            <person name="Talla E."/>
            <person name="Calteau A."/>
            <person name="Cai F."/>
            <person name="Tandeau de Marsac N."/>
            <person name="Rippka R."/>
            <person name="Herdman M."/>
            <person name="Sivonen K."/>
            <person name="Coursin T."/>
            <person name="Laurent T."/>
            <person name="Goodwin L."/>
            <person name="Nolan M."/>
            <person name="Davenport K.W."/>
            <person name="Han C.S."/>
            <person name="Rubin E.M."/>
            <person name="Eisen J.A."/>
            <person name="Woyke T."/>
            <person name="Gugger M."/>
            <person name="Kerfeld C.A."/>
        </authorList>
    </citation>
    <scope>NUCLEOTIDE SEQUENCE [LARGE SCALE GENOMIC DNA]</scope>
    <source>
        <strain evidence="2 3">PCC 7429</strain>
    </source>
</reference>